<proteinExistence type="inferred from homology"/>
<keyword evidence="4 7" id="KW-0133">Cell shape</keyword>
<feature type="domain" description="L,D-TPase catalytic" evidence="8">
    <location>
        <begin position="321"/>
        <end position="500"/>
    </location>
</feature>
<dbReference type="SUPFAM" id="SSF47090">
    <property type="entry name" value="PGBD-like"/>
    <property type="match status" value="1"/>
</dbReference>
<dbReference type="Pfam" id="PF20142">
    <property type="entry name" value="Scaffold"/>
    <property type="match status" value="1"/>
</dbReference>
<feature type="active site" description="Nucleophile" evidence="7">
    <location>
        <position position="472"/>
    </location>
</feature>
<keyword evidence="6 7" id="KW-0961">Cell wall biogenesis/degradation</keyword>
<evidence type="ECO:0000256" key="7">
    <source>
        <dbReference type="PROSITE-ProRule" id="PRU01373"/>
    </source>
</evidence>
<dbReference type="Gene3D" id="2.40.440.10">
    <property type="entry name" value="L,D-transpeptidase catalytic domain-like"/>
    <property type="match status" value="1"/>
</dbReference>
<evidence type="ECO:0000256" key="1">
    <source>
        <dbReference type="ARBA" id="ARBA00004752"/>
    </source>
</evidence>
<keyword evidence="3" id="KW-0808">Transferase</keyword>
<dbReference type="GO" id="GO:0004180">
    <property type="term" value="F:carboxypeptidase activity"/>
    <property type="evidence" value="ECO:0007669"/>
    <property type="project" value="UniProtKB-ARBA"/>
</dbReference>
<organism evidence="9 10">
    <name type="scientific">Chitinophaga skermanii</name>
    <dbReference type="NCBI Taxonomy" id="331697"/>
    <lineage>
        <taxon>Bacteria</taxon>
        <taxon>Pseudomonadati</taxon>
        <taxon>Bacteroidota</taxon>
        <taxon>Chitinophagia</taxon>
        <taxon>Chitinophagales</taxon>
        <taxon>Chitinophagaceae</taxon>
        <taxon>Chitinophaga</taxon>
    </lineage>
</organism>
<comment type="caution">
    <text evidence="9">The sequence shown here is derived from an EMBL/GenBank/DDBJ whole genome shotgun (WGS) entry which is preliminary data.</text>
</comment>
<keyword evidence="10" id="KW-1185">Reference proteome</keyword>
<dbReference type="GO" id="GO:0016740">
    <property type="term" value="F:transferase activity"/>
    <property type="evidence" value="ECO:0007669"/>
    <property type="project" value="UniProtKB-KW"/>
</dbReference>
<evidence type="ECO:0000256" key="6">
    <source>
        <dbReference type="ARBA" id="ARBA00023316"/>
    </source>
</evidence>
<accession>A0A327QCH6</accession>
<dbReference type="InterPro" id="IPR036365">
    <property type="entry name" value="PGBD-like_sf"/>
</dbReference>
<evidence type="ECO:0000256" key="3">
    <source>
        <dbReference type="ARBA" id="ARBA00022679"/>
    </source>
</evidence>
<sequence length="552" mass="63510">MLPLKRTHGWILLILFLAACGSKKQPPKQKEIVQDVRQLDEIIVGNIADRLSYIDNNHFMEDSVPVYSSNLLQSFYEIYENAPKWSNNGQASGNLKELVSYVQNAEYVGLPPKRYHAAALAAALDQLHNDREAKKDAALWARMDVMATDAFMKLANDLHYGIAPRDSNALRKDSVFSDMDMIEMLQAALQSNSLETAFANLEPKHAGYVGLKKEWKAFKDLYSQYTWDTLPSQYTDTVAFRELLANRLVQTAHLDTTGGRKDTSAIRQAVKSFQTEFNVYPDGVAGKKTIQLLNRNMNDWFAQAAVNLDRWRKLPDSLPVRLLWVNIPAYNMELTDSNEVVLSSRVIVGTPKTRTPILISTMTNFVLYPYWRVPYSIVFKEMLPQIKKDVGYLHKKNLEVINKDGEAVDPYSIDWSKLSKNYFPYVLRQMDGVDNSLGVMKFNFQNPYHVYLHDTNSRGLFKNSYRALSHGCVRVQQWDSLAMYLVRNDTIRHNTRDSVRTWLARGEKKQVNFPGRLPIYIRYFTAEARDGKMQFYEDIYGEDKTLRKAMGL</sequence>
<comment type="pathway">
    <text evidence="1 7">Cell wall biogenesis; peptidoglycan biosynthesis.</text>
</comment>
<dbReference type="PANTHER" id="PTHR41533">
    <property type="entry name" value="L,D-TRANSPEPTIDASE HI_1667-RELATED"/>
    <property type="match status" value="1"/>
</dbReference>
<dbReference type="InterPro" id="IPR038063">
    <property type="entry name" value="Transpep_catalytic_dom"/>
</dbReference>
<dbReference type="PROSITE" id="PS51257">
    <property type="entry name" value="PROKAR_LIPOPROTEIN"/>
    <property type="match status" value="1"/>
</dbReference>
<dbReference type="InterPro" id="IPR045380">
    <property type="entry name" value="LD_TPept_scaffold_dom"/>
</dbReference>
<dbReference type="SUPFAM" id="SSF141523">
    <property type="entry name" value="L,D-transpeptidase catalytic domain-like"/>
    <property type="match status" value="1"/>
</dbReference>
<protein>
    <submittedName>
        <fullName evidence="9">Murein L,D-transpeptidase YcbB/YkuD</fullName>
    </submittedName>
</protein>
<dbReference type="InterPro" id="IPR005490">
    <property type="entry name" value="LD_TPept_cat_dom"/>
</dbReference>
<dbReference type="GO" id="GO:0008360">
    <property type="term" value="P:regulation of cell shape"/>
    <property type="evidence" value="ECO:0007669"/>
    <property type="project" value="UniProtKB-UniRule"/>
</dbReference>
<keyword evidence="5 7" id="KW-0573">Peptidoglycan synthesis</keyword>
<evidence type="ECO:0000256" key="2">
    <source>
        <dbReference type="ARBA" id="ARBA00005992"/>
    </source>
</evidence>
<dbReference type="CDD" id="cd16913">
    <property type="entry name" value="YkuD_like"/>
    <property type="match status" value="1"/>
</dbReference>
<name>A0A327QCH6_9BACT</name>
<dbReference type="AlphaFoldDB" id="A0A327QCH6"/>
<dbReference type="Pfam" id="PF03734">
    <property type="entry name" value="YkuD"/>
    <property type="match status" value="1"/>
</dbReference>
<dbReference type="EMBL" id="QLLL01000010">
    <property type="protein sequence ID" value="RAI99416.1"/>
    <property type="molecule type" value="Genomic_DNA"/>
</dbReference>
<feature type="active site" description="Proton donor/acceptor" evidence="7">
    <location>
        <position position="453"/>
    </location>
</feature>
<evidence type="ECO:0000259" key="8">
    <source>
        <dbReference type="PROSITE" id="PS52029"/>
    </source>
</evidence>
<evidence type="ECO:0000256" key="4">
    <source>
        <dbReference type="ARBA" id="ARBA00022960"/>
    </source>
</evidence>
<dbReference type="Gene3D" id="1.10.101.10">
    <property type="entry name" value="PGBD-like superfamily/PGBD"/>
    <property type="match status" value="1"/>
</dbReference>
<evidence type="ECO:0000313" key="9">
    <source>
        <dbReference type="EMBL" id="RAI99416.1"/>
    </source>
</evidence>
<dbReference type="GO" id="GO:0071555">
    <property type="term" value="P:cell wall organization"/>
    <property type="evidence" value="ECO:0007669"/>
    <property type="project" value="UniProtKB-UniRule"/>
</dbReference>
<reference evidence="9 10" key="1">
    <citation type="submission" date="2018-06" db="EMBL/GenBank/DDBJ databases">
        <title>Genomic Encyclopedia of Archaeal and Bacterial Type Strains, Phase II (KMG-II): from individual species to whole genera.</title>
        <authorList>
            <person name="Goeker M."/>
        </authorList>
    </citation>
    <scope>NUCLEOTIDE SEQUENCE [LARGE SCALE GENOMIC DNA]</scope>
    <source>
        <strain evidence="9 10">DSM 23857</strain>
    </source>
</reference>
<dbReference type="InterPro" id="IPR036366">
    <property type="entry name" value="PGBDSf"/>
</dbReference>
<dbReference type="PANTHER" id="PTHR41533:SF2">
    <property type="entry name" value="BLR7131 PROTEIN"/>
    <property type="match status" value="1"/>
</dbReference>
<evidence type="ECO:0000256" key="5">
    <source>
        <dbReference type="ARBA" id="ARBA00022984"/>
    </source>
</evidence>
<comment type="similarity">
    <text evidence="2">Belongs to the YkuD family.</text>
</comment>
<dbReference type="Proteomes" id="UP000249547">
    <property type="component" value="Unassembled WGS sequence"/>
</dbReference>
<evidence type="ECO:0000313" key="10">
    <source>
        <dbReference type="Proteomes" id="UP000249547"/>
    </source>
</evidence>
<dbReference type="PROSITE" id="PS52029">
    <property type="entry name" value="LD_TPASE"/>
    <property type="match status" value="1"/>
</dbReference>
<dbReference type="GO" id="GO:0009252">
    <property type="term" value="P:peptidoglycan biosynthetic process"/>
    <property type="evidence" value="ECO:0007669"/>
    <property type="project" value="UniProtKB-UniPathway"/>
</dbReference>
<gene>
    <name evidence="9" type="ORF">LX64_04550</name>
</gene>
<dbReference type="InterPro" id="IPR052905">
    <property type="entry name" value="LD-transpeptidase_YkuD-like"/>
</dbReference>
<dbReference type="UniPathway" id="UPA00219"/>